<dbReference type="EMBL" id="CADCWL010000238">
    <property type="protein sequence ID" value="CAA9582990.1"/>
    <property type="molecule type" value="Genomic_DNA"/>
</dbReference>
<dbReference type="SUPFAM" id="SSF53649">
    <property type="entry name" value="Alkaline phosphatase-like"/>
    <property type="match status" value="1"/>
</dbReference>
<evidence type="ECO:0000313" key="1">
    <source>
        <dbReference type="EMBL" id="CAA9582990.1"/>
    </source>
</evidence>
<sequence>MTTGVPADAAKRRVLVIGADGLRPDLFDRALMPNVAALEATGIRFADHHAAYPSHTRVNMSSLATGTAPGRHGIVANTMLVAGATSDHVVDTSSYQHLDALDRFSGGRALFVPTLADLLARQGERVAVAGTGSSGSNLLWTRNDRARIVNTGSAYGIADLYDLREKLGEIPEAAWPQVARTRYAARAVTDLFLDDPRNRVVVVWFSEPDASLHRFGLGAPETIEAMRVVDEGVGEMVAALERSGLRDRFDVVFLSDHGHSTVRSHNSLRDYLIQAAADLGGHLPPLVTASDFVYAEPGTPEPEPERLAPLVAWLYAQPWCDVVFAGQDGAEALPGVLPLAALWNGATNPRRPLLAVSPRWSHEANAFGVPGTVSALTTQAALKSSHGSASPYDMHALMIANGPSFREGIVSDVPTGAVDLAPTLMTLLGLPAPEPLDGRVLWEGLRGEAREALAAADTVLEPLVAGRRDDSPRLRLHQVGNTSYVHGSAVS</sequence>
<dbReference type="InterPro" id="IPR017850">
    <property type="entry name" value="Alkaline_phosphatase_core_sf"/>
</dbReference>
<dbReference type="PANTHER" id="PTHR10151:SF120">
    <property type="entry name" value="BIS(5'-ADENOSYL)-TRIPHOSPHATASE"/>
    <property type="match status" value="1"/>
</dbReference>
<organism evidence="1">
    <name type="scientific">uncultured Thermomicrobiales bacterium</name>
    <dbReference type="NCBI Taxonomy" id="1645740"/>
    <lineage>
        <taxon>Bacteria</taxon>
        <taxon>Pseudomonadati</taxon>
        <taxon>Thermomicrobiota</taxon>
        <taxon>Thermomicrobia</taxon>
        <taxon>Thermomicrobiales</taxon>
        <taxon>environmental samples</taxon>
    </lineage>
</organism>
<protein>
    <submittedName>
        <fullName evidence="1">Uncharacterized protein</fullName>
    </submittedName>
</protein>
<name>A0A6J4VLT4_9BACT</name>
<dbReference type="Pfam" id="PF01663">
    <property type="entry name" value="Phosphodiest"/>
    <property type="match status" value="1"/>
</dbReference>
<dbReference type="InterPro" id="IPR002591">
    <property type="entry name" value="Phosphodiest/P_Trfase"/>
</dbReference>
<accession>A0A6J4VLT4</accession>
<gene>
    <name evidence="1" type="ORF">AVDCRST_MAG19-4228</name>
</gene>
<proteinExistence type="predicted"/>
<dbReference type="GO" id="GO:0016787">
    <property type="term" value="F:hydrolase activity"/>
    <property type="evidence" value="ECO:0007669"/>
    <property type="project" value="UniProtKB-ARBA"/>
</dbReference>
<dbReference type="Gene3D" id="3.40.720.10">
    <property type="entry name" value="Alkaline Phosphatase, subunit A"/>
    <property type="match status" value="2"/>
</dbReference>
<dbReference type="AlphaFoldDB" id="A0A6J4VLT4"/>
<dbReference type="PANTHER" id="PTHR10151">
    <property type="entry name" value="ECTONUCLEOTIDE PYROPHOSPHATASE/PHOSPHODIESTERASE"/>
    <property type="match status" value="1"/>
</dbReference>
<reference evidence="1" key="1">
    <citation type="submission" date="2020-02" db="EMBL/GenBank/DDBJ databases">
        <authorList>
            <person name="Meier V. D."/>
        </authorList>
    </citation>
    <scope>NUCLEOTIDE SEQUENCE</scope>
    <source>
        <strain evidence="1">AVDCRST_MAG19</strain>
    </source>
</reference>